<name>A0A0D8XSH8_DICVI</name>
<dbReference type="Proteomes" id="UP000053766">
    <property type="component" value="Unassembled WGS sequence"/>
</dbReference>
<gene>
    <name evidence="2" type="ORF">DICVIV_06428</name>
</gene>
<evidence type="ECO:0000256" key="1">
    <source>
        <dbReference type="SAM" id="Coils"/>
    </source>
</evidence>
<feature type="coiled-coil region" evidence="1">
    <location>
        <begin position="222"/>
        <end position="316"/>
    </location>
</feature>
<organism evidence="2 3">
    <name type="scientific">Dictyocaulus viviparus</name>
    <name type="common">Bovine lungworm</name>
    <dbReference type="NCBI Taxonomy" id="29172"/>
    <lineage>
        <taxon>Eukaryota</taxon>
        <taxon>Metazoa</taxon>
        <taxon>Ecdysozoa</taxon>
        <taxon>Nematoda</taxon>
        <taxon>Chromadorea</taxon>
        <taxon>Rhabditida</taxon>
        <taxon>Rhabditina</taxon>
        <taxon>Rhabditomorpha</taxon>
        <taxon>Strongyloidea</taxon>
        <taxon>Metastrongylidae</taxon>
        <taxon>Dictyocaulus</taxon>
    </lineage>
</organism>
<protein>
    <submittedName>
        <fullName evidence="2">Uncharacterized protein</fullName>
    </submittedName>
</protein>
<keyword evidence="3" id="KW-1185">Reference proteome</keyword>
<accession>A0A0D8XSH8</accession>
<reference evidence="3" key="2">
    <citation type="journal article" date="2016" name="Sci. Rep.">
        <title>Dictyocaulus viviparus genome, variome and transcriptome elucidate lungworm biology and support future intervention.</title>
        <authorList>
            <person name="McNulty S.N."/>
            <person name="Strube C."/>
            <person name="Rosa B.A."/>
            <person name="Martin J.C."/>
            <person name="Tyagi R."/>
            <person name="Choi Y.J."/>
            <person name="Wang Q."/>
            <person name="Hallsworth Pepin K."/>
            <person name="Zhang X."/>
            <person name="Ozersky P."/>
            <person name="Wilson R.K."/>
            <person name="Sternberg P.W."/>
            <person name="Gasser R.B."/>
            <person name="Mitreva M."/>
        </authorList>
    </citation>
    <scope>NUCLEOTIDE SEQUENCE [LARGE SCALE GENOMIC DNA]</scope>
    <source>
        <strain evidence="3">HannoverDv2000</strain>
    </source>
</reference>
<proteinExistence type="predicted"/>
<dbReference type="OrthoDB" id="5877574at2759"/>
<dbReference type="STRING" id="29172.A0A0D8XSH8"/>
<evidence type="ECO:0000313" key="3">
    <source>
        <dbReference type="Proteomes" id="UP000053766"/>
    </source>
</evidence>
<dbReference type="AlphaFoldDB" id="A0A0D8XSH8"/>
<keyword evidence="1" id="KW-0175">Coiled coil</keyword>
<evidence type="ECO:0000313" key="2">
    <source>
        <dbReference type="EMBL" id="KJH47490.1"/>
    </source>
</evidence>
<reference evidence="2 3" key="1">
    <citation type="submission" date="2013-11" db="EMBL/GenBank/DDBJ databases">
        <title>Draft genome of the bovine lungworm Dictyocaulus viviparus.</title>
        <authorList>
            <person name="Mitreva M."/>
        </authorList>
    </citation>
    <scope>NUCLEOTIDE SEQUENCE [LARGE SCALE GENOMIC DNA]</scope>
    <source>
        <strain evidence="2 3">HannoverDv2000</strain>
    </source>
</reference>
<dbReference type="EMBL" id="KN716305">
    <property type="protein sequence ID" value="KJH47490.1"/>
    <property type="molecule type" value="Genomic_DNA"/>
</dbReference>
<sequence>MLTDEDNRDISISMLNETTPPDLLLIKAFNHLHGVVHHKDQGVESMFYNDDLTQSSNSDGLGADGTISPKKIATLKSDHAIVIKATVACEKEDYSTGTRDVNEKNMKGEMETAVGRASDTLISATFDVSVLGDASILEIDRPSPSERLSELSLSSAIKSASIDSKTSFSPIVDLLKKDYDRSPIVNKDRKYNLNDSDISFLMNENRVYDMALRDVTDPTEMIEQLNRNIIVLEGEKAEALEKLLSLSDEFEKYKTKFLMQDAELLDVNRKLTELTRSKENAEKTVADYEFIVEDLKKRHIKQKEDLHAKMLALEEAWNKRLDAAVSGFRYPSRIDHRQNDVLTPRHLMHRKTQI</sequence>